<comment type="caution">
    <text evidence="3">The sequence shown here is derived from an EMBL/GenBank/DDBJ whole genome shotgun (WGS) entry which is preliminary data.</text>
</comment>
<sequence>MLNAAEETRDQGTVEPGAPRRSAVRRLLRRLRETETGQALVEFTMILPLFVLLFMSMVEFGRAFHTWLLITNAAREGARIAAVQSDLSTVQNRIYDSFCANYPSQCNIDPTRVTITTTNVQGSRGSMVQVDVAYDFEWVTPIGDIVNLVSGGTLSDLTIRSHASMRLE</sequence>
<evidence type="ECO:0000313" key="4">
    <source>
        <dbReference type="Proteomes" id="UP000223071"/>
    </source>
</evidence>
<keyword evidence="1" id="KW-1133">Transmembrane helix</keyword>
<evidence type="ECO:0000313" key="3">
    <source>
        <dbReference type="EMBL" id="PFG74346.1"/>
    </source>
</evidence>
<proteinExistence type="predicted"/>
<keyword evidence="1" id="KW-0472">Membrane</keyword>
<gene>
    <name evidence="3" type="ORF">A9A59_1565</name>
</gene>
<dbReference type="AlphaFoldDB" id="A0A2A9HHC0"/>
<dbReference type="Proteomes" id="UP000223071">
    <property type="component" value="Unassembled WGS sequence"/>
</dbReference>
<dbReference type="EMBL" id="PDJQ01000001">
    <property type="protein sequence ID" value="PFG74346.1"/>
    <property type="molecule type" value="Genomic_DNA"/>
</dbReference>
<keyword evidence="1" id="KW-0812">Transmembrane</keyword>
<accession>A0A2A9HHC0</accession>
<dbReference type="InterPro" id="IPR012495">
    <property type="entry name" value="TadE-like_dom"/>
</dbReference>
<dbReference type="Pfam" id="PF07811">
    <property type="entry name" value="TadE"/>
    <property type="match status" value="1"/>
</dbReference>
<name>A0A2A9HHC0_TEPT2</name>
<reference evidence="3 4" key="1">
    <citation type="submission" date="2017-09" db="EMBL/GenBank/DDBJ databases">
        <title>Sequencing the genomes of two abundant thermophiles in Great Basin hot springs: Thermocrinis jamiesonii and novel Chloroflexi Thermoflexus hugenholtzii.</title>
        <authorList>
            <person name="Hedlund B."/>
        </authorList>
    </citation>
    <scope>NUCLEOTIDE SEQUENCE [LARGE SCALE GENOMIC DNA]</scope>
    <source>
        <strain evidence="3 4">G233</strain>
    </source>
</reference>
<organism evidence="3 4">
    <name type="scientific">Tepidiforma thermophila (strain KCTC 52669 / CGMCC 1.13589 / G233)</name>
    <dbReference type="NCBI Taxonomy" id="2761530"/>
    <lineage>
        <taxon>Bacteria</taxon>
        <taxon>Bacillati</taxon>
        <taxon>Chloroflexota</taxon>
        <taxon>Tepidiformia</taxon>
        <taxon>Tepidiformales</taxon>
        <taxon>Tepidiformaceae</taxon>
        <taxon>Tepidiforma</taxon>
    </lineage>
</organism>
<protein>
    <submittedName>
        <fullName evidence="3">TadE-like protein</fullName>
    </submittedName>
</protein>
<evidence type="ECO:0000259" key="2">
    <source>
        <dbReference type="Pfam" id="PF07811"/>
    </source>
</evidence>
<feature type="transmembrane region" description="Helical" evidence="1">
    <location>
        <begin position="39"/>
        <end position="58"/>
    </location>
</feature>
<keyword evidence="4" id="KW-1185">Reference proteome</keyword>
<feature type="domain" description="TadE-like" evidence="2">
    <location>
        <begin position="37"/>
        <end position="79"/>
    </location>
</feature>
<evidence type="ECO:0000256" key="1">
    <source>
        <dbReference type="SAM" id="Phobius"/>
    </source>
</evidence>
<dbReference type="RefSeq" id="WP_098503738.1">
    <property type="nucleotide sequence ID" value="NZ_PDJQ01000001.1"/>
</dbReference>